<protein>
    <submittedName>
        <fullName evidence="1">Uncharacterized protein</fullName>
    </submittedName>
</protein>
<name>A0AAV4N0G3_9ARAC</name>
<dbReference type="Proteomes" id="UP001054837">
    <property type="component" value="Unassembled WGS sequence"/>
</dbReference>
<reference evidence="1 2" key="1">
    <citation type="submission" date="2021-06" db="EMBL/GenBank/DDBJ databases">
        <title>Caerostris darwini draft genome.</title>
        <authorList>
            <person name="Kono N."/>
            <person name="Arakawa K."/>
        </authorList>
    </citation>
    <scope>NUCLEOTIDE SEQUENCE [LARGE SCALE GENOMIC DNA]</scope>
</reference>
<proteinExistence type="predicted"/>
<evidence type="ECO:0000313" key="2">
    <source>
        <dbReference type="Proteomes" id="UP001054837"/>
    </source>
</evidence>
<dbReference type="EMBL" id="BPLQ01000991">
    <property type="protein sequence ID" value="GIX77156.1"/>
    <property type="molecule type" value="Genomic_DNA"/>
</dbReference>
<gene>
    <name evidence="1" type="ORF">CDAR_493041</name>
</gene>
<organism evidence="1 2">
    <name type="scientific">Caerostris darwini</name>
    <dbReference type="NCBI Taxonomy" id="1538125"/>
    <lineage>
        <taxon>Eukaryota</taxon>
        <taxon>Metazoa</taxon>
        <taxon>Ecdysozoa</taxon>
        <taxon>Arthropoda</taxon>
        <taxon>Chelicerata</taxon>
        <taxon>Arachnida</taxon>
        <taxon>Araneae</taxon>
        <taxon>Araneomorphae</taxon>
        <taxon>Entelegynae</taxon>
        <taxon>Araneoidea</taxon>
        <taxon>Araneidae</taxon>
        <taxon>Caerostris</taxon>
    </lineage>
</organism>
<sequence length="277" mass="31697">MDSNNGCLDWPAIVRCMDEDNPTTGYDVVDLKFLLEFFSGRQLDSSSGLVEDMHTAGDVFVHGTSTNEEIDNCAIEESICETRSISQEASPENIFKSIANPEIRQFFAGETGNAKPSNGKVYDIESIPKKLDYYNDDFHLITYSYSRILEGMINGSVKEFVKHVYAIFLVYRSHVVGGLAFHRALLVWLLRFNIPKSRYGYIYLVTIARIRSLQKLKAISEEYFEIFKDDVSAIGRVENMDSLPDFISGDLERSINFNKNQCSLVYVFFKIANRNYW</sequence>
<evidence type="ECO:0000313" key="1">
    <source>
        <dbReference type="EMBL" id="GIX77156.1"/>
    </source>
</evidence>
<accession>A0AAV4N0G3</accession>
<keyword evidence="2" id="KW-1185">Reference proteome</keyword>
<dbReference type="AlphaFoldDB" id="A0AAV4N0G3"/>
<comment type="caution">
    <text evidence="1">The sequence shown here is derived from an EMBL/GenBank/DDBJ whole genome shotgun (WGS) entry which is preliminary data.</text>
</comment>